<dbReference type="InterPro" id="IPR036761">
    <property type="entry name" value="TTHA0802/YceI-like_sf"/>
</dbReference>
<organism evidence="3 4">
    <name type="scientific">Streptomyces rubradiris</name>
    <name type="common">Streptomyces achromogenes subsp. rubradiris</name>
    <dbReference type="NCBI Taxonomy" id="285531"/>
    <lineage>
        <taxon>Bacteria</taxon>
        <taxon>Bacillati</taxon>
        <taxon>Actinomycetota</taxon>
        <taxon>Actinomycetes</taxon>
        <taxon>Kitasatosporales</taxon>
        <taxon>Streptomycetaceae</taxon>
        <taxon>Streptomyces</taxon>
    </lineage>
</organism>
<keyword evidence="4" id="KW-1185">Reference proteome</keyword>
<feature type="domain" description="Lipid/polyisoprenoid-binding YceI-like" evidence="2">
    <location>
        <begin position="16"/>
        <end position="180"/>
    </location>
</feature>
<gene>
    <name evidence="3" type="ORF">Srubr_64510</name>
</gene>
<proteinExistence type="inferred from homology"/>
<evidence type="ECO:0000313" key="4">
    <source>
        <dbReference type="Proteomes" id="UP000646738"/>
    </source>
</evidence>
<dbReference type="Proteomes" id="UP000646738">
    <property type="component" value="Unassembled WGS sequence"/>
</dbReference>
<comment type="caution">
    <text evidence="3">The sequence shown here is derived from an EMBL/GenBank/DDBJ whole genome shotgun (WGS) entry which is preliminary data.</text>
</comment>
<dbReference type="SUPFAM" id="SSF101874">
    <property type="entry name" value="YceI-like"/>
    <property type="match status" value="1"/>
</dbReference>
<dbReference type="SMART" id="SM00867">
    <property type="entry name" value="YceI"/>
    <property type="match status" value="1"/>
</dbReference>
<dbReference type="Gene3D" id="2.40.128.110">
    <property type="entry name" value="Lipid/polyisoprenoid-binding, YceI-like"/>
    <property type="match status" value="1"/>
</dbReference>
<comment type="similarity">
    <text evidence="1">Belongs to the UPF0312 family.</text>
</comment>
<dbReference type="InterPro" id="IPR007372">
    <property type="entry name" value="Lipid/polyisoprenoid-bd_YceI"/>
</dbReference>
<evidence type="ECO:0000313" key="3">
    <source>
        <dbReference type="EMBL" id="GHI56605.1"/>
    </source>
</evidence>
<name>A0ABQ3RL63_STRRR</name>
<dbReference type="PANTHER" id="PTHR34406">
    <property type="entry name" value="PROTEIN YCEI"/>
    <property type="match status" value="1"/>
</dbReference>
<dbReference type="Pfam" id="PF04264">
    <property type="entry name" value="YceI"/>
    <property type="match status" value="1"/>
</dbReference>
<evidence type="ECO:0000256" key="1">
    <source>
        <dbReference type="ARBA" id="ARBA00008812"/>
    </source>
</evidence>
<accession>A0ABQ3RL63</accession>
<dbReference type="EMBL" id="BNEA01000015">
    <property type="protein sequence ID" value="GHI56605.1"/>
    <property type="molecule type" value="Genomic_DNA"/>
</dbReference>
<evidence type="ECO:0000259" key="2">
    <source>
        <dbReference type="SMART" id="SM00867"/>
    </source>
</evidence>
<dbReference type="PANTHER" id="PTHR34406:SF1">
    <property type="entry name" value="PROTEIN YCEI"/>
    <property type="match status" value="1"/>
</dbReference>
<sequence length="184" mass="19698">MSETISETIPGYTPGTWTIDTSDSEVRFTVRHLGVTRVHGRFNAFGGTIITGESVDQCSVTARIEADSIDTGYAARDGYIRGADVLAADQHKELLFRSTRVRRHEDRFLVDGELSMRGVARAVTLVAEPGGFGTDPVRKVPVLGVSASVTVDRTDFGLAPHLPAAVVGETVRISLDVQASLVAS</sequence>
<reference evidence="4" key="1">
    <citation type="submission" date="2023-07" db="EMBL/GenBank/DDBJ databases">
        <title>Whole genome shotgun sequence of Streptomyces achromogenes subsp. rubradiris NBRC 14000.</title>
        <authorList>
            <person name="Komaki H."/>
            <person name="Tamura T."/>
        </authorList>
    </citation>
    <scope>NUCLEOTIDE SEQUENCE [LARGE SCALE GENOMIC DNA]</scope>
    <source>
        <strain evidence="4">NBRC 14000</strain>
    </source>
</reference>
<dbReference type="RefSeq" id="WP_189994975.1">
    <property type="nucleotide sequence ID" value="NZ_BNCB01000007.1"/>
</dbReference>
<protein>
    <recommendedName>
        <fullName evidence="2">Lipid/polyisoprenoid-binding YceI-like domain-containing protein</fullName>
    </recommendedName>
</protein>